<keyword evidence="1" id="KW-0812">Transmembrane</keyword>
<evidence type="ECO:0000256" key="1">
    <source>
        <dbReference type="SAM" id="Phobius"/>
    </source>
</evidence>
<comment type="caution">
    <text evidence="2">The sequence shown here is derived from an EMBL/GenBank/DDBJ whole genome shotgun (WGS) entry which is preliminary data.</text>
</comment>
<feature type="transmembrane region" description="Helical" evidence="1">
    <location>
        <begin position="178"/>
        <end position="211"/>
    </location>
</feature>
<keyword evidence="1" id="KW-1133">Transmembrane helix</keyword>
<sequence length="336" mass="36618">MRTPATVGALWVAVICVIAVPRWDRLRVNAGLAQVQALVDTFPQTIAIAALVLSTYLIGCIATPLQLALGRRLIALGFATIDPSRQHNARGIRGRVQRLGYRLHDHMAEDPHSVTMPLESAMTASFAQAGAPALACQVVPFHYVLESLESAAVQLCEKVPLQAEEYDRLKSESEFRGGVALPLGVLIGLMSAPISLLLLPVAVALPLGLIFQSHQLRQQSRKLLAVCLNLGYARSPLLDGLVAAVKRMKLPEDASSGTWSAAIALAATYLGDWEMSTQMKHEFYPGLSAEEPKNVQDFLDFLMAHEPDGVWLDVQELRKLGREVNDMYPTEPEPVA</sequence>
<name>A0ABQ2GC66_9ACTN</name>
<accession>A0ABQ2GC66</accession>
<evidence type="ECO:0000313" key="2">
    <source>
        <dbReference type="EMBL" id="GGL84034.1"/>
    </source>
</evidence>
<dbReference type="Proteomes" id="UP000648663">
    <property type="component" value="Unassembled WGS sequence"/>
</dbReference>
<evidence type="ECO:0000313" key="3">
    <source>
        <dbReference type="Proteomes" id="UP000648663"/>
    </source>
</evidence>
<feature type="transmembrane region" description="Helical" evidence="1">
    <location>
        <begin position="43"/>
        <end position="65"/>
    </location>
</feature>
<protein>
    <submittedName>
        <fullName evidence="2">Uncharacterized protein</fullName>
    </submittedName>
</protein>
<proteinExistence type="predicted"/>
<keyword evidence="1" id="KW-0472">Membrane</keyword>
<reference evidence="3" key="1">
    <citation type="journal article" date="2019" name="Int. J. Syst. Evol. Microbiol.">
        <title>The Global Catalogue of Microorganisms (GCM) 10K type strain sequencing project: providing services to taxonomists for standard genome sequencing and annotation.</title>
        <authorList>
            <consortium name="The Broad Institute Genomics Platform"/>
            <consortium name="The Broad Institute Genome Sequencing Center for Infectious Disease"/>
            <person name="Wu L."/>
            <person name="Ma J."/>
        </authorList>
    </citation>
    <scope>NUCLEOTIDE SEQUENCE [LARGE SCALE GENOMIC DNA]</scope>
    <source>
        <strain evidence="3">CGMCC 4.5581</strain>
    </source>
</reference>
<organism evidence="2 3">
    <name type="scientific">Modestobacter marinus</name>
    <dbReference type="NCBI Taxonomy" id="477641"/>
    <lineage>
        <taxon>Bacteria</taxon>
        <taxon>Bacillati</taxon>
        <taxon>Actinomycetota</taxon>
        <taxon>Actinomycetes</taxon>
        <taxon>Geodermatophilales</taxon>
        <taxon>Geodermatophilaceae</taxon>
        <taxon>Modestobacter</taxon>
    </lineage>
</organism>
<gene>
    <name evidence="2" type="ORF">GCM10011589_45620</name>
</gene>
<keyword evidence="3" id="KW-1185">Reference proteome</keyword>
<dbReference type="EMBL" id="BMMI01000013">
    <property type="protein sequence ID" value="GGL84034.1"/>
    <property type="molecule type" value="Genomic_DNA"/>
</dbReference>